<comment type="caution">
    <text evidence="1">The sequence shown here is derived from an EMBL/GenBank/DDBJ whole genome shotgun (WGS) entry which is preliminary data.</text>
</comment>
<accession>A0A0F9SLL9</accession>
<dbReference type="EMBL" id="LAZR01002429">
    <property type="protein sequence ID" value="KKN30168.1"/>
    <property type="molecule type" value="Genomic_DNA"/>
</dbReference>
<organism evidence="1">
    <name type="scientific">marine sediment metagenome</name>
    <dbReference type="NCBI Taxonomy" id="412755"/>
    <lineage>
        <taxon>unclassified sequences</taxon>
        <taxon>metagenomes</taxon>
        <taxon>ecological metagenomes</taxon>
    </lineage>
</organism>
<evidence type="ECO:0000313" key="1">
    <source>
        <dbReference type="EMBL" id="KKN30168.1"/>
    </source>
</evidence>
<name>A0A0F9SLL9_9ZZZZ</name>
<sequence length="74" mass="8693">MFKFTRKGPQVVLEIARFCFNYDGSSESEAQLVLNAIESYIEDRLKTTRQDFYDWGYKDGKAKRKKCDWIGGGW</sequence>
<gene>
    <name evidence="1" type="ORF">LCGC14_0836820</name>
</gene>
<reference evidence="1" key="1">
    <citation type="journal article" date="2015" name="Nature">
        <title>Complex archaea that bridge the gap between prokaryotes and eukaryotes.</title>
        <authorList>
            <person name="Spang A."/>
            <person name="Saw J.H."/>
            <person name="Jorgensen S.L."/>
            <person name="Zaremba-Niedzwiedzka K."/>
            <person name="Martijn J."/>
            <person name="Lind A.E."/>
            <person name="van Eijk R."/>
            <person name="Schleper C."/>
            <person name="Guy L."/>
            <person name="Ettema T.J."/>
        </authorList>
    </citation>
    <scope>NUCLEOTIDE SEQUENCE</scope>
</reference>
<protein>
    <submittedName>
        <fullName evidence="1">Uncharacterized protein</fullName>
    </submittedName>
</protein>
<dbReference type="AlphaFoldDB" id="A0A0F9SLL9"/>
<proteinExistence type="predicted"/>